<feature type="transmembrane region" description="Helical" evidence="8">
    <location>
        <begin position="85"/>
        <end position="110"/>
    </location>
</feature>
<evidence type="ECO:0000256" key="1">
    <source>
        <dbReference type="ARBA" id="ARBA00004651"/>
    </source>
</evidence>
<feature type="transmembrane region" description="Helical" evidence="8">
    <location>
        <begin position="295"/>
        <end position="317"/>
    </location>
</feature>
<evidence type="ECO:0000256" key="5">
    <source>
        <dbReference type="ARBA" id="ARBA00023002"/>
    </source>
</evidence>
<dbReference type="PRINTS" id="PR01437">
    <property type="entry name" value="NUOXDRDTASE4"/>
</dbReference>
<evidence type="ECO:0000259" key="9">
    <source>
        <dbReference type="Pfam" id="PF00361"/>
    </source>
</evidence>
<organism evidence="10 11">
    <name type="scientific">Candidatus Wallbacteria bacterium GWC2_49_35</name>
    <dbReference type="NCBI Taxonomy" id="1817813"/>
    <lineage>
        <taxon>Bacteria</taxon>
        <taxon>Candidatus Walliibacteriota</taxon>
    </lineage>
</organism>
<feature type="transmembrane region" description="Helical" evidence="8">
    <location>
        <begin position="6"/>
        <end position="28"/>
    </location>
</feature>
<sequence length="698" mass="77140">MAEKTALLLFLISSFTYLASFASVLIFHKNERQIIRLTSVLNLFAGICGVAMAAVVLAGGTNAVYPFSLGSLSEMISILSPADDFSIKICPYAGLFLLIIYSISAAAALYSRSYLNEYTAAHVQYSRFAKIAIISAIFPLFVLAMAMVVVSNHSILFLCSWEMMSLFSYFLVMSDHENPKTRTAGFTYLIMTHFGTAFLFVFFMLLYSHTGSFDFSAYVNVGNRFSPSEMTFMFILILIGFGTKAGIMPLHIWLPLAHPQAPSHVSAMMSGVMVKVSLFAFIKCVFSFLNGANLASGVILLIVGAITAILGIMYSIVESDLKKCLAFSTVENVGIIMIAISCAVILHSQSYPVSAAFALCAAFYHIMAHALFKSLLFMGAGAIIYGSHAKNLDDMGGLIRQMPHTAAYFMAGVMSMAALPPMAGFISEWMVFQSILLTLKDPQAFIKILMPVCGAALALSSALALTGGVRLFFSVFLAKRRNADKFKHEAKEVPLSMRLPMMALAVLCFAFGIFSPHFIGYLGGALNSIMPVYGLNINLFSPNALYIVPVSSQLSSISPQAAFTMLILFILGTIVIFNYILPRRKVKVYETWSCGADINSIMQYTPASYTQPLMLVFKNIYLPQTEVRTQHNEDRLIIKKVDYSQTATMFFEKWLYRPFIKLLIRAAKRLKRVQLGHVHVYLLYIFVTLLLALISVRL</sequence>
<keyword evidence="2" id="KW-1003">Cell membrane</keyword>
<keyword evidence="3 7" id="KW-0812">Transmembrane</keyword>
<evidence type="ECO:0000256" key="4">
    <source>
        <dbReference type="ARBA" id="ARBA00022989"/>
    </source>
</evidence>
<evidence type="ECO:0000313" key="10">
    <source>
        <dbReference type="EMBL" id="OGM06335.1"/>
    </source>
</evidence>
<dbReference type="PANTHER" id="PTHR42682">
    <property type="entry name" value="HYDROGENASE-4 COMPONENT F"/>
    <property type="match status" value="1"/>
</dbReference>
<name>A0A1F7WW66_9BACT</name>
<reference evidence="10 11" key="1">
    <citation type="journal article" date="2016" name="Nat. Commun.">
        <title>Thousands of microbial genomes shed light on interconnected biogeochemical processes in an aquifer system.</title>
        <authorList>
            <person name="Anantharaman K."/>
            <person name="Brown C.T."/>
            <person name="Hug L.A."/>
            <person name="Sharon I."/>
            <person name="Castelle C.J."/>
            <person name="Probst A.J."/>
            <person name="Thomas B.C."/>
            <person name="Singh A."/>
            <person name="Wilkins M.J."/>
            <person name="Karaoz U."/>
            <person name="Brodie E.L."/>
            <person name="Williams K.H."/>
            <person name="Hubbard S.S."/>
            <person name="Banfield J.F."/>
        </authorList>
    </citation>
    <scope>NUCLEOTIDE SEQUENCE [LARGE SCALE GENOMIC DNA]</scope>
</reference>
<dbReference type="AlphaFoldDB" id="A0A1F7WW66"/>
<evidence type="ECO:0000256" key="7">
    <source>
        <dbReference type="RuleBase" id="RU000320"/>
    </source>
</evidence>
<accession>A0A1F7WW66</accession>
<dbReference type="InterPro" id="IPR003918">
    <property type="entry name" value="NADH_UbQ_OxRdtase"/>
</dbReference>
<feature type="domain" description="NADH:quinone oxidoreductase/Mrp antiporter transmembrane" evidence="9">
    <location>
        <begin position="151"/>
        <end position="437"/>
    </location>
</feature>
<dbReference type="InterPro" id="IPR001750">
    <property type="entry name" value="ND/Mrp_TM"/>
</dbReference>
<dbReference type="EMBL" id="MGFH01000068">
    <property type="protein sequence ID" value="OGM06335.1"/>
    <property type="molecule type" value="Genomic_DNA"/>
</dbReference>
<feature type="transmembrane region" description="Helical" evidence="8">
    <location>
        <begin position="324"/>
        <end position="346"/>
    </location>
</feature>
<feature type="transmembrane region" description="Helical" evidence="8">
    <location>
        <begin position="561"/>
        <end position="581"/>
    </location>
</feature>
<evidence type="ECO:0000256" key="2">
    <source>
        <dbReference type="ARBA" id="ARBA00022475"/>
    </source>
</evidence>
<feature type="transmembrane region" description="Helical" evidence="8">
    <location>
        <begin position="366"/>
        <end position="385"/>
    </location>
</feature>
<comment type="subcellular location">
    <subcellularLocation>
        <location evidence="1">Cell membrane</location>
        <topology evidence="1">Multi-pass membrane protein</topology>
    </subcellularLocation>
    <subcellularLocation>
        <location evidence="7">Membrane</location>
        <topology evidence="7">Multi-pass membrane protein</topology>
    </subcellularLocation>
</comment>
<feature type="transmembrane region" description="Helical" evidence="8">
    <location>
        <begin position="678"/>
        <end position="696"/>
    </location>
</feature>
<proteinExistence type="predicted"/>
<feature type="transmembrane region" description="Helical" evidence="8">
    <location>
        <begin position="499"/>
        <end position="519"/>
    </location>
</feature>
<dbReference type="GO" id="GO:0042773">
    <property type="term" value="P:ATP synthesis coupled electron transport"/>
    <property type="evidence" value="ECO:0007669"/>
    <property type="project" value="InterPro"/>
</dbReference>
<feature type="transmembrane region" description="Helical" evidence="8">
    <location>
        <begin position="186"/>
        <end position="210"/>
    </location>
</feature>
<evidence type="ECO:0000313" key="11">
    <source>
        <dbReference type="Proteomes" id="UP000178735"/>
    </source>
</evidence>
<keyword evidence="5" id="KW-0560">Oxidoreductase</keyword>
<evidence type="ECO:0000256" key="6">
    <source>
        <dbReference type="ARBA" id="ARBA00023136"/>
    </source>
</evidence>
<protein>
    <recommendedName>
        <fullName evidence="9">NADH:quinone oxidoreductase/Mrp antiporter transmembrane domain-containing protein</fullName>
    </recommendedName>
</protein>
<dbReference type="GO" id="GO:0005886">
    <property type="term" value="C:plasma membrane"/>
    <property type="evidence" value="ECO:0007669"/>
    <property type="project" value="UniProtKB-SubCell"/>
</dbReference>
<feature type="transmembrane region" description="Helical" evidence="8">
    <location>
        <begin position="446"/>
        <end position="478"/>
    </location>
</feature>
<evidence type="ECO:0000256" key="3">
    <source>
        <dbReference type="ARBA" id="ARBA00022692"/>
    </source>
</evidence>
<dbReference type="PANTHER" id="PTHR42682:SF3">
    <property type="entry name" value="FORMATE HYDROGENLYASE SUBUNIT 3-RELATED"/>
    <property type="match status" value="1"/>
</dbReference>
<comment type="caution">
    <text evidence="10">The sequence shown here is derived from an EMBL/GenBank/DDBJ whole genome shotgun (WGS) entry which is preliminary data.</text>
</comment>
<feature type="transmembrane region" description="Helical" evidence="8">
    <location>
        <begin position="155"/>
        <end position="174"/>
    </location>
</feature>
<dbReference type="InterPro" id="IPR052175">
    <property type="entry name" value="ComplexI-like_HydComp"/>
</dbReference>
<dbReference type="Pfam" id="PF00361">
    <property type="entry name" value="Proton_antipo_M"/>
    <property type="match status" value="1"/>
</dbReference>
<evidence type="ECO:0000256" key="8">
    <source>
        <dbReference type="SAM" id="Phobius"/>
    </source>
</evidence>
<feature type="transmembrane region" description="Helical" evidence="8">
    <location>
        <begin position="266"/>
        <end position="289"/>
    </location>
</feature>
<dbReference type="GO" id="GO:0008137">
    <property type="term" value="F:NADH dehydrogenase (ubiquinone) activity"/>
    <property type="evidence" value="ECO:0007669"/>
    <property type="project" value="InterPro"/>
</dbReference>
<feature type="transmembrane region" description="Helical" evidence="8">
    <location>
        <begin position="40"/>
        <end position="65"/>
    </location>
</feature>
<feature type="transmembrane region" description="Helical" evidence="8">
    <location>
        <begin position="230"/>
        <end position="254"/>
    </location>
</feature>
<keyword evidence="6 8" id="KW-0472">Membrane</keyword>
<gene>
    <name evidence="10" type="ORF">A2008_02670</name>
</gene>
<dbReference type="GO" id="GO:0016491">
    <property type="term" value="F:oxidoreductase activity"/>
    <property type="evidence" value="ECO:0007669"/>
    <property type="project" value="UniProtKB-KW"/>
</dbReference>
<dbReference type="Proteomes" id="UP000178735">
    <property type="component" value="Unassembled WGS sequence"/>
</dbReference>
<dbReference type="STRING" id="1817813.A2008_02670"/>
<keyword evidence="4 8" id="KW-1133">Transmembrane helix</keyword>
<feature type="transmembrane region" description="Helical" evidence="8">
    <location>
        <begin position="131"/>
        <end position="149"/>
    </location>
</feature>
<feature type="transmembrane region" description="Helical" evidence="8">
    <location>
        <begin position="406"/>
        <end position="426"/>
    </location>
</feature>